<dbReference type="EMBL" id="CAJNRD030001114">
    <property type="protein sequence ID" value="CAG5073980.1"/>
    <property type="molecule type" value="Genomic_DNA"/>
</dbReference>
<feature type="non-terminal residue" evidence="2">
    <location>
        <position position="133"/>
    </location>
</feature>
<keyword evidence="1" id="KW-0472">Membrane</keyword>
<keyword evidence="3" id="KW-1185">Reference proteome</keyword>
<keyword evidence="1" id="KW-0812">Transmembrane</keyword>
<sequence length="133" mass="15214">NKLKQNCGRKCHPVFGATSLANLTCILNAKYRYIDYVYVCIVISGHVRSIADNNSILLLIINVLLIETLSPHYATMNLFKRLIFVTSFLSFILFAGSVELTFELPDNAKECFYQEIEKNTLLYLLPYFTSFIS</sequence>
<accession>A0A8J2H520</accession>
<dbReference type="Proteomes" id="UP000786811">
    <property type="component" value="Unassembled WGS sequence"/>
</dbReference>
<keyword evidence="1" id="KW-1133">Transmembrane helix</keyword>
<dbReference type="AlphaFoldDB" id="A0A8J2H520"/>
<name>A0A8J2H520_COTCN</name>
<protein>
    <submittedName>
        <fullName evidence="2">Uncharacterized protein</fullName>
    </submittedName>
</protein>
<evidence type="ECO:0000256" key="1">
    <source>
        <dbReference type="SAM" id="Phobius"/>
    </source>
</evidence>
<reference evidence="2" key="1">
    <citation type="submission" date="2021-04" db="EMBL/GenBank/DDBJ databases">
        <authorList>
            <person name="Chebbi M.A.C M."/>
        </authorList>
    </citation>
    <scope>NUCLEOTIDE SEQUENCE</scope>
</reference>
<evidence type="ECO:0000313" key="3">
    <source>
        <dbReference type="Proteomes" id="UP000786811"/>
    </source>
</evidence>
<comment type="caution">
    <text evidence="2">The sequence shown here is derived from an EMBL/GenBank/DDBJ whole genome shotgun (WGS) entry which is preliminary data.</text>
</comment>
<gene>
    <name evidence="2" type="ORF">HICCMSTLAB_LOCUS752</name>
</gene>
<feature type="transmembrane region" description="Helical" evidence="1">
    <location>
        <begin position="82"/>
        <end position="102"/>
    </location>
</feature>
<proteinExistence type="predicted"/>
<organism evidence="2 3">
    <name type="scientific">Cotesia congregata</name>
    <name type="common">Parasitoid wasp</name>
    <name type="synonym">Apanteles congregatus</name>
    <dbReference type="NCBI Taxonomy" id="51543"/>
    <lineage>
        <taxon>Eukaryota</taxon>
        <taxon>Metazoa</taxon>
        <taxon>Ecdysozoa</taxon>
        <taxon>Arthropoda</taxon>
        <taxon>Hexapoda</taxon>
        <taxon>Insecta</taxon>
        <taxon>Pterygota</taxon>
        <taxon>Neoptera</taxon>
        <taxon>Endopterygota</taxon>
        <taxon>Hymenoptera</taxon>
        <taxon>Apocrita</taxon>
        <taxon>Ichneumonoidea</taxon>
        <taxon>Braconidae</taxon>
        <taxon>Microgastrinae</taxon>
        <taxon>Cotesia</taxon>
    </lineage>
</organism>
<evidence type="ECO:0000313" key="2">
    <source>
        <dbReference type="EMBL" id="CAG5073980.1"/>
    </source>
</evidence>